<dbReference type="GO" id="GO:0006012">
    <property type="term" value="P:galactose metabolic process"/>
    <property type="evidence" value="ECO:0007669"/>
    <property type="project" value="UniProtKB-UniRule"/>
</dbReference>
<evidence type="ECO:0000256" key="2">
    <source>
        <dbReference type="ARBA" id="ARBA00022695"/>
    </source>
</evidence>
<dbReference type="Gene3D" id="3.30.428.10">
    <property type="entry name" value="HIT-like"/>
    <property type="match status" value="2"/>
</dbReference>
<dbReference type="InterPro" id="IPR053177">
    <property type="entry name" value="ADP-glucose_phosphorylase"/>
</dbReference>
<accession>A0A4Q1AYI3</accession>
<proteinExistence type="predicted"/>
<dbReference type="Pfam" id="PF01087">
    <property type="entry name" value="GalP_UDP_transf"/>
    <property type="match status" value="1"/>
</dbReference>
<evidence type="ECO:0000256" key="1">
    <source>
        <dbReference type="ARBA" id="ARBA00022679"/>
    </source>
</evidence>
<keyword evidence="3" id="KW-0119">Carbohydrate metabolism</keyword>
<dbReference type="Proteomes" id="UP000289718">
    <property type="component" value="Unassembled WGS sequence"/>
</dbReference>
<dbReference type="InterPro" id="IPR001937">
    <property type="entry name" value="GalP_UDPtransf1"/>
</dbReference>
<evidence type="ECO:0000256" key="3">
    <source>
        <dbReference type="ARBA" id="ARBA00023277"/>
    </source>
</evidence>
<dbReference type="RefSeq" id="WP_129061272.1">
    <property type="nucleotide sequence ID" value="NZ_NXIE01000002.1"/>
</dbReference>
<evidence type="ECO:0000259" key="6">
    <source>
        <dbReference type="Pfam" id="PF01087"/>
    </source>
</evidence>
<dbReference type="PANTHER" id="PTHR42763">
    <property type="entry name" value="ADP-GLUCOSE PHOSPHORYLASE"/>
    <property type="match status" value="1"/>
</dbReference>
<dbReference type="GO" id="GO:0008108">
    <property type="term" value="F:UDP-glucose:hexose-1-phosphate uridylyltransferase activity"/>
    <property type="evidence" value="ECO:0007669"/>
    <property type="project" value="UniProtKB-UniRule"/>
</dbReference>
<reference evidence="7 8" key="1">
    <citation type="submission" date="2017-09" db="EMBL/GenBank/DDBJ databases">
        <title>Genomics of the genus Arcobacter.</title>
        <authorList>
            <person name="Perez-Cataluna A."/>
            <person name="Figueras M.J."/>
            <person name="Salas-Masso N."/>
        </authorList>
    </citation>
    <scope>NUCLEOTIDE SEQUENCE [LARGE SCALE GENOMIC DNA]</scope>
    <source>
        <strain evidence="7 8">F156-34</strain>
    </source>
</reference>
<feature type="domain" description="Galactose-1-phosphate uridyl transferase N-terminal" evidence="6">
    <location>
        <begin position="3"/>
        <end position="173"/>
    </location>
</feature>
<dbReference type="InterPro" id="IPR005849">
    <property type="entry name" value="GalP_Utransf_N"/>
</dbReference>
<dbReference type="EMBL" id="NXIE01000002">
    <property type="protein sequence ID" value="RXK13450.1"/>
    <property type="molecule type" value="Genomic_DNA"/>
</dbReference>
<feature type="active site" description="Tele-UMP-histidine intermediate" evidence="5">
    <location>
        <position position="163"/>
    </location>
</feature>
<keyword evidence="8" id="KW-1185">Reference proteome</keyword>
<dbReference type="PIRSF" id="PIRSF000808">
    <property type="entry name" value="GalT"/>
    <property type="match status" value="1"/>
</dbReference>
<dbReference type="InterPro" id="IPR036265">
    <property type="entry name" value="HIT-like_sf"/>
</dbReference>
<keyword evidence="2 7" id="KW-0548">Nucleotidyltransferase</keyword>
<organism evidence="7 8">
    <name type="scientific">Halarcobacter mediterraneus</name>
    <dbReference type="NCBI Taxonomy" id="2023153"/>
    <lineage>
        <taxon>Bacteria</taxon>
        <taxon>Pseudomonadati</taxon>
        <taxon>Campylobacterota</taxon>
        <taxon>Epsilonproteobacteria</taxon>
        <taxon>Campylobacterales</taxon>
        <taxon>Arcobacteraceae</taxon>
        <taxon>Halarcobacter</taxon>
    </lineage>
</organism>
<name>A0A4Q1AYI3_9BACT</name>
<dbReference type="SUPFAM" id="SSF54197">
    <property type="entry name" value="HIT-like"/>
    <property type="match status" value="2"/>
</dbReference>
<dbReference type="OrthoDB" id="9769064at2"/>
<sequence>MSEFRYCKLYEEWVLYAPQRLKRPTDLDNKKDEQPGELIHDNCPFDLGKEEFTPNEITRIEQDNKWKCRVVPNMFNALSVDINLESFRDKYFEKKTGMGAHEIVIETPNHDKQIFDYDYNDFINYFSIIQQRVSNLQLDSRLAFISVFKNQGKEAGASIKHSHSQIMALPFLPKKIKDLIKHKKAYYKKTSRALLDDLVYEELQYKKNIVLSNSDFVVYCPYASRNPFEVKIVSLKKLSSLSEFTQSELSSLSDITKEFFYMFYKALGDVSFNMIINNAPYFEYDEKTKEYFRFNIEIIPRIYKYAGFELSTHMTMNVIYPNKACSVYKEKN</sequence>
<dbReference type="AlphaFoldDB" id="A0A4Q1AYI3"/>
<dbReference type="GO" id="GO:0008270">
    <property type="term" value="F:zinc ion binding"/>
    <property type="evidence" value="ECO:0007669"/>
    <property type="project" value="InterPro"/>
</dbReference>
<dbReference type="NCBIfam" id="TIGR00209">
    <property type="entry name" value="galT_1"/>
    <property type="match status" value="1"/>
</dbReference>
<protein>
    <recommendedName>
        <fullName evidence="4">Galactose-1-phosphate uridylyltransferase</fullName>
        <ecNumber evidence="4">2.7.7.12</ecNumber>
    </recommendedName>
</protein>
<dbReference type="EC" id="2.7.7.12" evidence="4"/>
<keyword evidence="1 7" id="KW-0808">Transferase</keyword>
<comment type="caution">
    <text evidence="7">The sequence shown here is derived from an EMBL/GenBank/DDBJ whole genome shotgun (WGS) entry which is preliminary data.</text>
</comment>
<evidence type="ECO:0000256" key="5">
    <source>
        <dbReference type="PIRSR" id="PIRSR000808-1"/>
    </source>
</evidence>
<evidence type="ECO:0000313" key="8">
    <source>
        <dbReference type="Proteomes" id="UP000289718"/>
    </source>
</evidence>
<dbReference type="PANTHER" id="PTHR42763:SF1">
    <property type="entry name" value="UDP-GLUCOSE--HEXOSE-1-PHOSPHATE URIDYLYLTRANSFERASE"/>
    <property type="match status" value="1"/>
</dbReference>
<gene>
    <name evidence="7" type="primary">galT</name>
    <name evidence="7" type="ORF">CP965_06515</name>
</gene>
<evidence type="ECO:0000256" key="4">
    <source>
        <dbReference type="NCBIfam" id="TIGR00209"/>
    </source>
</evidence>
<evidence type="ECO:0000313" key="7">
    <source>
        <dbReference type="EMBL" id="RXK13450.1"/>
    </source>
</evidence>